<gene>
    <name evidence="3" type="ORF">I6U48_11105</name>
</gene>
<dbReference type="CDD" id="cd02549">
    <property type="entry name" value="Peptidase_C39A"/>
    <property type="match status" value="1"/>
</dbReference>
<accession>A0A949WR20</accession>
<reference evidence="3" key="1">
    <citation type="submission" date="2020-12" db="EMBL/GenBank/DDBJ databases">
        <title>Clostridium thailandense sp. nov., a novel acetogenic bacterium isolated from peat land soil in Thailand.</title>
        <authorList>
            <person name="Chaikitkaew S."/>
            <person name="Birkeland N.K."/>
        </authorList>
    </citation>
    <scope>NUCLEOTIDE SEQUENCE</scope>
    <source>
        <strain evidence="3">PL3</strain>
    </source>
</reference>
<dbReference type="InterPro" id="IPR051922">
    <property type="entry name" value="Bact_Sporulation_Assoc"/>
</dbReference>
<dbReference type="AlphaFoldDB" id="A0A949WR20"/>
<feature type="signal peptide" evidence="1">
    <location>
        <begin position="1"/>
        <end position="24"/>
    </location>
</feature>
<dbReference type="Proteomes" id="UP000694308">
    <property type="component" value="Unassembled WGS sequence"/>
</dbReference>
<dbReference type="Pfam" id="PF04122">
    <property type="entry name" value="CW_binding_2"/>
    <property type="match status" value="3"/>
</dbReference>
<dbReference type="PANTHER" id="PTHR30032:SF8">
    <property type="entry name" value="GERMINATION-SPECIFIC N-ACETYLMURAMOYL-L-ALANINE AMIDASE"/>
    <property type="match status" value="1"/>
</dbReference>
<comment type="caution">
    <text evidence="3">The sequence shown here is derived from an EMBL/GenBank/DDBJ whole genome shotgun (WGS) entry which is preliminary data.</text>
</comment>
<dbReference type="PANTHER" id="PTHR30032">
    <property type="entry name" value="N-ACETYLMURAMOYL-L-ALANINE AMIDASE-RELATED"/>
    <property type="match status" value="1"/>
</dbReference>
<evidence type="ECO:0000313" key="3">
    <source>
        <dbReference type="EMBL" id="MBV7273456.1"/>
    </source>
</evidence>
<dbReference type="InterPro" id="IPR039563">
    <property type="entry name" value="Peptidase_C39_single_dom"/>
</dbReference>
<dbReference type="InterPro" id="IPR039564">
    <property type="entry name" value="Peptidase_C39-like"/>
</dbReference>
<keyword evidence="1" id="KW-0732">Signal</keyword>
<dbReference type="EMBL" id="JAEEGC010000046">
    <property type="protein sequence ID" value="MBV7273456.1"/>
    <property type="molecule type" value="Genomic_DNA"/>
</dbReference>
<sequence>MKGKLLMMSCVLGTSLLVSSSVFAKGNVNISRLAGQDRYGTSNAVVSQGWTQSDYAVLVNSENFPDAITSAPLAKKYNAPILLTDTNRLTDSTKQKIQDLQIKNVFIVGGSGVVSSNVETELKGMGISVKRIWGQDRYETSVNVAKELGTFKGVFVVNGEYYEDALSAAPIAAKLQYPIILVEKNNVPDMVKKYINNQVGTNNGEIEVIGGQDVLDGKAVSTLNPTKTYNQSTKYERNLALINNYKTQLDLNKVYIASDKGFADALSGSALAGKDGNPIILIGDSNEKDVNTFISNNNVENVNALGGTGVLSDNVVNIVTGNASSTADEDSDMNLIKGNLFVNSTSSDFMTNAASLEDVEISNNIGDGAVILKSDKLKGVYTSNIISTSPFNYFVPSWDSDTPEGTSIQLEARVFVKNKWSNWLSWGSWGTFIKRASGSGVTDDPAAYVDTDTLTIKGTNGETSSKIQYRVTLNTNKSGVTPSVRLISGTIRNTLSGQEINKVFSDNPDLSSLKVLDVPQFSQMVREPSIANSICSATSIAMILNYYGTNIVPEQSAWGVYDYKYDGFGNWPFNTAYASSFGYKTYVDYSTVEGLKREIYYGHPVAVSVQYKNNVNVKANLPVVDGAPIESTYGHLIVVCGFTKENGTDYIIINDSAASNNDRVRVKYRLDQFKEAWAKSGNIAYIIHEKENGAGYRAPVKLEGELDAVSGSNDEYMLKYNGDTIDISSNNVKTIMMTSDGGKTYKYIVPSKKSTITKNSSGTTASINYTFITGEGKVYSAEIK</sequence>
<proteinExistence type="predicted"/>
<dbReference type="Pfam" id="PF13529">
    <property type="entry name" value="Peptidase_C39_2"/>
    <property type="match status" value="1"/>
</dbReference>
<protein>
    <submittedName>
        <fullName evidence="3">Cell wall-binding repeat-containing protein</fullName>
    </submittedName>
</protein>
<name>A0A949WR20_9CLOT</name>
<organism evidence="3 4">
    <name type="scientific">Clostridium thailandense</name>
    <dbReference type="NCBI Taxonomy" id="2794346"/>
    <lineage>
        <taxon>Bacteria</taxon>
        <taxon>Bacillati</taxon>
        <taxon>Bacillota</taxon>
        <taxon>Clostridia</taxon>
        <taxon>Eubacteriales</taxon>
        <taxon>Clostridiaceae</taxon>
        <taxon>Clostridium</taxon>
    </lineage>
</organism>
<evidence type="ECO:0000259" key="2">
    <source>
        <dbReference type="Pfam" id="PF13529"/>
    </source>
</evidence>
<evidence type="ECO:0000256" key="1">
    <source>
        <dbReference type="SAM" id="SignalP"/>
    </source>
</evidence>
<dbReference type="InterPro" id="IPR007253">
    <property type="entry name" value="Cell_wall-bd_2"/>
</dbReference>
<dbReference type="RefSeq" id="WP_218320526.1">
    <property type="nucleotide sequence ID" value="NZ_JAEEGC010000046.1"/>
</dbReference>
<feature type="chain" id="PRO_5036899397" evidence="1">
    <location>
        <begin position="25"/>
        <end position="784"/>
    </location>
</feature>
<evidence type="ECO:0000313" key="4">
    <source>
        <dbReference type="Proteomes" id="UP000694308"/>
    </source>
</evidence>
<keyword evidence="4" id="KW-1185">Reference proteome</keyword>
<feature type="domain" description="Peptidase C39-like" evidence="2">
    <location>
        <begin position="516"/>
        <end position="657"/>
    </location>
</feature>